<gene>
    <name evidence="6" type="primary">LOC109476470</name>
</gene>
<sequence length="420" mass="47335">MTVIDTPGISKEMTEAQFHEVVNGVEFSLHGLDAIILTWSYVKSYDNEEREYCVFKSLHRLFGNGFLSRLVIVITSADDITMSESEILEGLPECMKEILQHSQGRVLLMSDTYDERTVLQQTSKLIDMSLKLTEKNGSTYTCNDLSPKCQIPQGKDIRVAMLGKTGAGKSSTTNSILGYPASTVSCSMSSETKDCLCFTRDKGDRKISVTDTPGILDTGCSDEDTATLLTEVATKFPNGLHALLLVANHTRFTKEDALAVELLRHVFGERFLQYSVMVVTGMDVIEADERVANKQAYLRNAPRQLREILEECGNRCVFFNNKTKEETLRRTQLWKLLTLVEKTVEINGGPYRDALFRKEEEVRETTTPSRCNAVVDSIAEGTTKGTEHWHVIWKKILELIKGWRKSRKVNPINMNQVQNV</sequence>
<keyword evidence="5" id="KW-1185">Reference proteome</keyword>
<protein>
    <submittedName>
        <fullName evidence="6">GTPase IMAP family member 1-like</fullName>
    </submittedName>
</protein>
<dbReference type="PANTHER" id="PTHR10903:SF184">
    <property type="entry name" value="GTP-BINDING PROTEIN A"/>
    <property type="match status" value="1"/>
</dbReference>
<dbReference type="PROSITE" id="PS51720">
    <property type="entry name" value="G_AIG1"/>
    <property type="match status" value="1"/>
</dbReference>
<evidence type="ECO:0000256" key="3">
    <source>
        <dbReference type="ARBA" id="ARBA00023134"/>
    </source>
</evidence>
<dbReference type="FunFam" id="3.40.50.300:FF:000840">
    <property type="entry name" value="Immune-associated nucleotide-binding protein 9"/>
    <property type="match status" value="1"/>
</dbReference>
<keyword evidence="2" id="KW-0547">Nucleotide-binding</keyword>
<accession>A0A6P4Z8G7</accession>
<organism evidence="5 6">
    <name type="scientific">Branchiostoma belcheri</name>
    <name type="common">Amphioxus</name>
    <dbReference type="NCBI Taxonomy" id="7741"/>
    <lineage>
        <taxon>Eukaryota</taxon>
        <taxon>Metazoa</taxon>
        <taxon>Chordata</taxon>
        <taxon>Cephalochordata</taxon>
        <taxon>Leptocardii</taxon>
        <taxon>Amphioxiformes</taxon>
        <taxon>Branchiostomatidae</taxon>
        <taxon>Branchiostoma</taxon>
    </lineage>
</organism>
<dbReference type="GeneID" id="109476470"/>
<keyword evidence="3" id="KW-0342">GTP-binding</keyword>
<dbReference type="KEGG" id="bbel:109476470"/>
<name>A0A6P4Z8G7_BRABE</name>
<dbReference type="InterPro" id="IPR006703">
    <property type="entry name" value="G_AIG1"/>
</dbReference>
<evidence type="ECO:0000256" key="1">
    <source>
        <dbReference type="ARBA" id="ARBA00008535"/>
    </source>
</evidence>
<evidence type="ECO:0000259" key="4">
    <source>
        <dbReference type="PROSITE" id="PS51720"/>
    </source>
</evidence>
<dbReference type="PANTHER" id="PTHR10903">
    <property type="entry name" value="GTPASE, IMAP FAMILY MEMBER-RELATED"/>
    <property type="match status" value="1"/>
</dbReference>
<dbReference type="GO" id="GO:0005525">
    <property type="term" value="F:GTP binding"/>
    <property type="evidence" value="ECO:0007669"/>
    <property type="project" value="UniProtKB-KW"/>
</dbReference>
<dbReference type="Gene3D" id="3.40.50.300">
    <property type="entry name" value="P-loop containing nucleotide triphosphate hydrolases"/>
    <property type="match status" value="2"/>
</dbReference>
<dbReference type="Pfam" id="PF04548">
    <property type="entry name" value="AIG1"/>
    <property type="match status" value="2"/>
</dbReference>
<comment type="similarity">
    <text evidence="1">Belongs to the TRAFAC class TrmE-Era-EngA-EngB-Septin-like GTPase superfamily. AIG1/Toc34/Toc159-like paraseptin GTPase family. IAN subfamily.</text>
</comment>
<dbReference type="SUPFAM" id="SSF52540">
    <property type="entry name" value="P-loop containing nucleoside triphosphate hydrolases"/>
    <property type="match status" value="1"/>
</dbReference>
<evidence type="ECO:0000313" key="5">
    <source>
        <dbReference type="Proteomes" id="UP000515135"/>
    </source>
</evidence>
<proteinExistence type="inferred from homology"/>
<dbReference type="InterPro" id="IPR045058">
    <property type="entry name" value="GIMA/IAN/Toc"/>
</dbReference>
<feature type="domain" description="AIG1-type G" evidence="4">
    <location>
        <begin position="154"/>
        <end position="360"/>
    </location>
</feature>
<dbReference type="AlphaFoldDB" id="A0A6P4Z8G7"/>
<dbReference type="RefSeq" id="XP_019632963.1">
    <property type="nucleotide sequence ID" value="XM_019777404.1"/>
</dbReference>
<dbReference type="Proteomes" id="UP000515135">
    <property type="component" value="Unplaced"/>
</dbReference>
<reference evidence="6" key="1">
    <citation type="submission" date="2025-08" db="UniProtKB">
        <authorList>
            <consortium name="RefSeq"/>
        </authorList>
    </citation>
    <scope>IDENTIFICATION</scope>
    <source>
        <tissue evidence="6">Gonad</tissue>
    </source>
</reference>
<evidence type="ECO:0000313" key="6">
    <source>
        <dbReference type="RefSeq" id="XP_019632963.1"/>
    </source>
</evidence>
<dbReference type="InterPro" id="IPR027417">
    <property type="entry name" value="P-loop_NTPase"/>
</dbReference>
<evidence type="ECO:0000256" key="2">
    <source>
        <dbReference type="ARBA" id="ARBA00022741"/>
    </source>
</evidence>
<dbReference type="OrthoDB" id="431287at2759"/>